<name>A0A095YG76_9MICC</name>
<comment type="caution">
    <text evidence="1">The sequence shown here is derived from an EMBL/GenBank/DDBJ whole genome shotgun (WGS) entry which is preliminary data.</text>
</comment>
<evidence type="ECO:0000313" key="2">
    <source>
        <dbReference type="EMBL" id="KGF21558.1"/>
    </source>
</evidence>
<dbReference type="AlphaFoldDB" id="A0A095YG76"/>
<sequence length="341" mass="38211">MPITAFATVKDEVQGPYSQQRSFDTPEMEQQRRGFTGYVWERGGQEMTPSMFGLIRHIADTRRQYVFEREDLRGLEDWAERTNAVFLMPDGAVVNVHGEDIIAGGSVPYHPAAWERAQRVRAGITRDTGVELPEHYPPVRSEFEVVVRGEREIAQRFISLIAATELAGHFFTEDGAPLEAIRGVLPGAFETLTPMEARFVELLESGATAQTETPAGAEARNLAAQLEWQVEAAQMLAHVVGLWELPEGELQVSPGPLVTWVADNGEAAVYENVTSLAALTEMCEKYEFVRSMRWIADDERAHPERQATIDVPTAGTLLEWHRALSWLFNPETDWDEVDLST</sequence>
<evidence type="ECO:0008006" key="4">
    <source>
        <dbReference type="Google" id="ProtNLM"/>
    </source>
</evidence>
<evidence type="ECO:0000313" key="3">
    <source>
        <dbReference type="Proteomes" id="UP000053528"/>
    </source>
</evidence>
<dbReference type="RefSeq" id="WP_035754415.1">
    <property type="nucleotide sequence ID" value="NZ_JRNH01000004.1"/>
</dbReference>
<dbReference type="Pfam" id="PF14094">
    <property type="entry name" value="DUF4272"/>
    <property type="match status" value="1"/>
</dbReference>
<dbReference type="Proteomes" id="UP000053528">
    <property type="component" value="Unassembled WGS sequence"/>
</dbReference>
<organism evidence="1 3">
    <name type="scientific">Pseudoglutamicibacter albus DNF00011</name>
    <dbReference type="NCBI Taxonomy" id="1401063"/>
    <lineage>
        <taxon>Bacteria</taxon>
        <taxon>Bacillati</taxon>
        <taxon>Actinomycetota</taxon>
        <taxon>Actinomycetes</taxon>
        <taxon>Micrococcales</taxon>
        <taxon>Micrococcaceae</taxon>
        <taxon>Pseudoglutamicibacter</taxon>
    </lineage>
</organism>
<dbReference type="EMBL" id="JRNH01000004">
    <property type="protein sequence ID" value="KGF21258.1"/>
    <property type="molecule type" value="Genomic_DNA"/>
</dbReference>
<protein>
    <recommendedName>
        <fullName evidence="4">DUF4272 domain-containing protein</fullName>
    </recommendedName>
</protein>
<gene>
    <name evidence="1" type="ORF">HMPREF2128_00595</name>
    <name evidence="2" type="ORF">HMPREF2128_02645</name>
</gene>
<evidence type="ECO:0000313" key="1">
    <source>
        <dbReference type="EMBL" id="KGF21258.1"/>
    </source>
</evidence>
<dbReference type="EMBL" id="JRNH01000004">
    <property type="protein sequence ID" value="KGF21558.1"/>
    <property type="molecule type" value="Genomic_DNA"/>
</dbReference>
<reference evidence="1 3" key="1">
    <citation type="submission" date="2014-07" db="EMBL/GenBank/DDBJ databases">
        <authorList>
            <person name="McCorrison J."/>
            <person name="Sanka R."/>
            <person name="Torralba M."/>
            <person name="Gillis M."/>
            <person name="Haft D.H."/>
            <person name="Methe B."/>
            <person name="Sutton G."/>
            <person name="Nelson K.E."/>
        </authorList>
    </citation>
    <scope>NUCLEOTIDE SEQUENCE [LARGE SCALE GENOMIC DNA]</scope>
    <source>
        <strain evidence="1 3">DNF00011</strain>
    </source>
</reference>
<dbReference type="InterPro" id="IPR025368">
    <property type="entry name" value="DUF4272"/>
</dbReference>
<accession>A0A095YG76</accession>
<proteinExistence type="predicted"/>